<dbReference type="Proteomes" id="UP001157439">
    <property type="component" value="Unassembled WGS sequence"/>
</dbReference>
<evidence type="ECO:0000256" key="10">
    <source>
        <dbReference type="ARBA" id="ARBA00023239"/>
    </source>
</evidence>
<keyword evidence="6 15" id="KW-0963">Cytoplasm</keyword>
<comment type="catalytic activity">
    <reaction evidence="1 15">
        <text>2-(N(omega)-L-arginino)succinate = fumarate + L-arginine</text>
        <dbReference type="Rhea" id="RHEA:24020"/>
        <dbReference type="ChEBI" id="CHEBI:29806"/>
        <dbReference type="ChEBI" id="CHEBI:32682"/>
        <dbReference type="ChEBI" id="CHEBI:57472"/>
        <dbReference type="EC" id="4.3.2.1"/>
    </reaction>
</comment>
<dbReference type="PANTHER" id="PTHR43814">
    <property type="entry name" value="ARGININOSUCCINATE LYASE"/>
    <property type="match status" value="1"/>
</dbReference>
<dbReference type="PROSITE" id="PS00163">
    <property type="entry name" value="FUMARATE_LYASES"/>
    <property type="match status" value="1"/>
</dbReference>
<evidence type="ECO:0000256" key="9">
    <source>
        <dbReference type="ARBA" id="ARBA00022679"/>
    </source>
</evidence>
<dbReference type="CDD" id="cd01359">
    <property type="entry name" value="Argininosuccinate_lyase"/>
    <property type="match status" value="1"/>
</dbReference>
<dbReference type="InterPro" id="IPR009049">
    <property type="entry name" value="Argininosuccinate_lyase"/>
</dbReference>
<evidence type="ECO:0000313" key="20">
    <source>
        <dbReference type="Proteomes" id="UP001157439"/>
    </source>
</evidence>
<dbReference type="EMBL" id="BSPO01000002">
    <property type="protein sequence ID" value="GLS83537.1"/>
    <property type="molecule type" value="Genomic_DNA"/>
</dbReference>
<dbReference type="HAMAP" id="MF_00006">
    <property type="entry name" value="Arg_succ_lyase"/>
    <property type="match status" value="1"/>
</dbReference>
<evidence type="ECO:0000256" key="17">
    <source>
        <dbReference type="PIRNR" id="PIRNR036456"/>
    </source>
</evidence>
<dbReference type="CDD" id="cd04301">
    <property type="entry name" value="NAT_SF"/>
    <property type="match status" value="1"/>
</dbReference>
<reference evidence="19 20" key="1">
    <citation type="journal article" date="2014" name="Int. J. Syst. Evol. Microbiol.">
        <title>Complete genome sequence of Corynebacterium casei LMG S-19264T (=DSM 44701T), isolated from a smear-ripened cheese.</title>
        <authorList>
            <consortium name="US DOE Joint Genome Institute (JGI-PGF)"/>
            <person name="Walter F."/>
            <person name="Albersmeier A."/>
            <person name="Kalinowski J."/>
            <person name="Ruckert C."/>
        </authorList>
    </citation>
    <scope>NUCLEOTIDE SEQUENCE [LARGE SCALE GENOMIC DNA]</scope>
    <source>
        <strain evidence="19 20">NBRC 112785</strain>
    </source>
</reference>
<evidence type="ECO:0000256" key="4">
    <source>
        <dbReference type="ARBA" id="ARBA00004941"/>
    </source>
</evidence>
<dbReference type="Gene3D" id="1.10.40.30">
    <property type="entry name" value="Fumarase/aspartase (C-terminal domain)"/>
    <property type="match status" value="1"/>
</dbReference>
<evidence type="ECO:0000256" key="3">
    <source>
        <dbReference type="ARBA" id="ARBA00004925"/>
    </source>
</evidence>
<evidence type="ECO:0000256" key="14">
    <source>
        <dbReference type="ARBA" id="ARBA00060819"/>
    </source>
</evidence>
<keyword evidence="8 15" id="KW-0028">Amino-acid biosynthesis</keyword>
<dbReference type="SUPFAM" id="SSF55729">
    <property type="entry name" value="Acyl-CoA N-acyltransferases (Nat)"/>
    <property type="match status" value="1"/>
</dbReference>
<dbReference type="Gene3D" id="3.40.630.30">
    <property type="match status" value="1"/>
</dbReference>
<dbReference type="AlphaFoldDB" id="A0AA37WWI9"/>
<organism evidence="19 20">
    <name type="scientific">Paraferrimonas haliotis</name>
    <dbReference type="NCBI Taxonomy" id="2013866"/>
    <lineage>
        <taxon>Bacteria</taxon>
        <taxon>Pseudomonadati</taxon>
        <taxon>Pseudomonadota</taxon>
        <taxon>Gammaproteobacteria</taxon>
        <taxon>Alteromonadales</taxon>
        <taxon>Ferrimonadaceae</taxon>
        <taxon>Paraferrimonas</taxon>
    </lineage>
</organism>
<accession>A0AA37WWI9</accession>
<comment type="pathway">
    <text evidence="3">Amino-acid biosynthesis; L-arginine biosynthesis; N(2)-acetyl-L-ornithine from L-glutamate: step 1/4.</text>
</comment>
<keyword evidence="11" id="KW-0511">Multifunctional enzyme</keyword>
<dbReference type="Pfam" id="PF14698">
    <property type="entry name" value="ASL_C2"/>
    <property type="match status" value="1"/>
</dbReference>
<dbReference type="InterPro" id="IPR024083">
    <property type="entry name" value="Fumarase/histidase_N"/>
</dbReference>
<keyword evidence="7 15" id="KW-0055">Arginine biosynthesis</keyword>
<gene>
    <name evidence="15 19" type="primary">argH</name>
    <name evidence="19" type="ORF">GCM10007894_15140</name>
</gene>
<evidence type="ECO:0000256" key="15">
    <source>
        <dbReference type="HAMAP-Rule" id="MF_00006"/>
    </source>
</evidence>
<name>A0AA37WWI9_9GAMM</name>
<dbReference type="SUPFAM" id="SSF48557">
    <property type="entry name" value="L-aspartase-like"/>
    <property type="match status" value="1"/>
</dbReference>
<dbReference type="InterPro" id="IPR000362">
    <property type="entry name" value="Fumarate_lyase_fam"/>
</dbReference>
<evidence type="ECO:0000259" key="18">
    <source>
        <dbReference type="PROSITE" id="PS51186"/>
    </source>
</evidence>
<comment type="caution">
    <text evidence="19">The sequence shown here is derived from an EMBL/GenBank/DDBJ whole genome shotgun (WGS) entry which is preliminary data.</text>
</comment>
<dbReference type="Pfam" id="PF00206">
    <property type="entry name" value="Lyase_1"/>
    <property type="match status" value="1"/>
</dbReference>
<comment type="similarity">
    <text evidence="14">In the C-terminal section; belongs to the acetyltransferase family. ArgA subfamily.</text>
</comment>
<evidence type="ECO:0000256" key="16">
    <source>
        <dbReference type="NCBIfam" id="TIGR00838"/>
    </source>
</evidence>
<evidence type="ECO:0000256" key="7">
    <source>
        <dbReference type="ARBA" id="ARBA00022571"/>
    </source>
</evidence>
<dbReference type="Pfam" id="PF00583">
    <property type="entry name" value="Acetyltransf_1"/>
    <property type="match status" value="1"/>
</dbReference>
<keyword evidence="20" id="KW-1185">Reference proteome</keyword>
<evidence type="ECO:0000256" key="6">
    <source>
        <dbReference type="ARBA" id="ARBA00022490"/>
    </source>
</evidence>
<dbReference type="PIRSF" id="PIRSF036456">
    <property type="entry name" value="ASAL_AGS"/>
    <property type="match status" value="1"/>
</dbReference>
<dbReference type="InterPro" id="IPR029419">
    <property type="entry name" value="Arg_succ_lyase_C"/>
</dbReference>
<proteinExistence type="inferred from homology"/>
<comment type="similarity">
    <text evidence="5 17">In the N-terminal section; belongs to the lyase 1 family. Argininosuccinate lyase subfamily.</text>
</comment>
<comment type="catalytic activity">
    <reaction evidence="13">
        <text>L-glutamate + acetyl-CoA = N-acetyl-L-glutamate + CoA + H(+)</text>
        <dbReference type="Rhea" id="RHEA:24292"/>
        <dbReference type="ChEBI" id="CHEBI:15378"/>
        <dbReference type="ChEBI" id="CHEBI:29985"/>
        <dbReference type="ChEBI" id="CHEBI:44337"/>
        <dbReference type="ChEBI" id="CHEBI:57287"/>
        <dbReference type="ChEBI" id="CHEBI:57288"/>
        <dbReference type="EC" id="2.3.1.1"/>
    </reaction>
</comment>
<dbReference type="FunFam" id="1.20.200.10:FF:000006">
    <property type="entry name" value="Argininosuccinate lyase"/>
    <property type="match status" value="1"/>
</dbReference>
<evidence type="ECO:0000256" key="11">
    <source>
        <dbReference type="ARBA" id="ARBA00023268"/>
    </source>
</evidence>
<dbReference type="InterPro" id="IPR020557">
    <property type="entry name" value="Fumarate_lyase_CS"/>
</dbReference>
<dbReference type="InterPro" id="IPR011244">
    <property type="entry name" value="ASAL_AGS_AcTrfase"/>
</dbReference>
<evidence type="ECO:0000256" key="2">
    <source>
        <dbReference type="ARBA" id="ARBA00004496"/>
    </source>
</evidence>
<evidence type="ECO:0000256" key="12">
    <source>
        <dbReference type="ARBA" id="ARBA00023315"/>
    </source>
</evidence>
<dbReference type="GO" id="GO:0004056">
    <property type="term" value="F:argininosuccinate lyase activity"/>
    <property type="evidence" value="ECO:0007669"/>
    <property type="project" value="UniProtKB-UniRule"/>
</dbReference>
<dbReference type="InterPro" id="IPR022761">
    <property type="entry name" value="Fumarate_lyase_N"/>
</dbReference>
<keyword evidence="10 15" id="KW-0456">Lyase</keyword>
<evidence type="ECO:0000313" key="19">
    <source>
        <dbReference type="EMBL" id="GLS83537.1"/>
    </source>
</evidence>
<evidence type="ECO:0000256" key="8">
    <source>
        <dbReference type="ARBA" id="ARBA00022605"/>
    </source>
</evidence>
<dbReference type="PRINTS" id="PR00149">
    <property type="entry name" value="FUMRATELYASE"/>
</dbReference>
<evidence type="ECO:0000256" key="1">
    <source>
        <dbReference type="ARBA" id="ARBA00000985"/>
    </source>
</evidence>
<comment type="similarity">
    <text evidence="15">Belongs to the lyase 1 family. Argininosuccinate lyase subfamily.</text>
</comment>
<evidence type="ECO:0000256" key="13">
    <source>
        <dbReference type="ARBA" id="ARBA00048372"/>
    </source>
</evidence>
<dbReference type="RefSeq" id="WP_095496925.1">
    <property type="nucleotide sequence ID" value="NZ_BSPO01000002.1"/>
</dbReference>
<dbReference type="PRINTS" id="PR00145">
    <property type="entry name" value="ARGSUCLYASE"/>
</dbReference>
<dbReference type="PROSITE" id="PS51186">
    <property type="entry name" value="GNAT"/>
    <property type="match status" value="1"/>
</dbReference>
<dbReference type="PANTHER" id="PTHR43814:SF1">
    <property type="entry name" value="ARGININOSUCCINATE LYASE"/>
    <property type="match status" value="1"/>
</dbReference>
<dbReference type="GO" id="GO:0042450">
    <property type="term" value="P:L-arginine biosynthetic process via ornithine"/>
    <property type="evidence" value="ECO:0007669"/>
    <property type="project" value="UniProtKB-UniRule"/>
</dbReference>
<protein>
    <recommendedName>
        <fullName evidence="15 16">Argininosuccinate lyase</fullName>
        <shortName evidence="15">ASAL</shortName>
        <ecNumber evidence="15 16">4.3.2.1</ecNumber>
    </recommendedName>
    <alternativeName>
        <fullName evidence="15">Arginosuccinase</fullName>
    </alternativeName>
</protein>
<dbReference type="GO" id="GO:0005829">
    <property type="term" value="C:cytosol"/>
    <property type="evidence" value="ECO:0007669"/>
    <property type="project" value="TreeGrafter"/>
</dbReference>
<dbReference type="NCBIfam" id="NF008964">
    <property type="entry name" value="PRK12308.1"/>
    <property type="match status" value="1"/>
</dbReference>
<keyword evidence="9 17" id="KW-0808">Transferase</keyword>
<dbReference type="InterPro" id="IPR008948">
    <property type="entry name" value="L-Aspartase-like"/>
</dbReference>
<dbReference type="EC" id="4.3.2.1" evidence="15 16"/>
<keyword evidence="12 17" id="KW-0012">Acyltransferase</keyword>
<dbReference type="Gene3D" id="1.10.275.10">
    <property type="entry name" value="Fumarase/aspartase (N-terminal domain)"/>
    <property type="match status" value="1"/>
</dbReference>
<evidence type="ECO:0000256" key="5">
    <source>
        <dbReference type="ARBA" id="ARBA00005552"/>
    </source>
</evidence>
<dbReference type="Gene3D" id="1.20.200.10">
    <property type="entry name" value="Fumarase/aspartase (Central domain)"/>
    <property type="match status" value="1"/>
</dbReference>
<dbReference type="NCBIfam" id="TIGR00838">
    <property type="entry name" value="argH"/>
    <property type="match status" value="1"/>
</dbReference>
<dbReference type="GO" id="GO:0016747">
    <property type="term" value="F:acyltransferase activity, transferring groups other than amino-acyl groups"/>
    <property type="evidence" value="ECO:0007669"/>
    <property type="project" value="InterPro"/>
</dbReference>
<comment type="subcellular location">
    <subcellularLocation>
        <location evidence="2 15 17">Cytoplasm</location>
    </subcellularLocation>
</comment>
<sequence>MALWGGRFSEASSDLFKQFNDSLVVDCRLLKQDIEGSIAWAHALAKVDVLSPEEAQRLQVALLEVLAEFDGQPQLVVASGAEDIHSFVEQQLILKVGDLGKKLHTGRSRNDQVATDLKLWCKQEGEAVLALLIKMQQSLIHLAERESDAVIPGYTHLQRAQPITFGHWCLAYLEMLERDVTRLQDGLTRLDVCPLGSGALAGTAYPIDRHELAVSLGFKTATMNSLDGVSDRDHVIELCNSAAISMMHLSRMAEDLIFFNSGEAGFIELADQVTSGSSLMPQKKNPDALELIRGKTGRVYGALMGILTTMKGLPMAYNKDMQEDKEGLFDVVDTWQICLKMATLVMKDLKVNRARALSAAQQGYANATELADYLVSKGIPFREAHHIVGEAVVGAIAANKALEDFTLEELQGFSNIIQSDVYQHLTIESILDKRDVLGGTSIKQVKEALVRQDKPIEQVQHSLDKTQLRLNAHKAEMLNVRPARLSDVNDITRIVSHWTDLGETLPRSRDDVLRDILDFAVADNGNKVVGCASLYIYGTGLAELRSVGIDEEHQGRGQGKALVDYMLNKARELELNRLIVLTRAPEFFAKMGFVDTDKDSLPEKVMKDCELCPRQDACDEIAMEFIVNP</sequence>
<dbReference type="InterPro" id="IPR000182">
    <property type="entry name" value="GNAT_dom"/>
</dbReference>
<dbReference type="InterPro" id="IPR016181">
    <property type="entry name" value="Acyl_CoA_acyltransferase"/>
</dbReference>
<comment type="pathway">
    <text evidence="4 15 17">Amino-acid biosynthesis; L-arginine biosynthesis; L-arginine from L-ornithine and carbamoyl phosphate: step 3/3.</text>
</comment>
<dbReference type="FunFam" id="1.10.40.30:FF:000001">
    <property type="entry name" value="Argininosuccinate lyase"/>
    <property type="match status" value="1"/>
</dbReference>
<feature type="domain" description="N-acetyltransferase" evidence="18">
    <location>
        <begin position="478"/>
        <end position="616"/>
    </location>
</feature>